<dbReference type="SUPFAM" id="SSF52980">
    <property type="entry name" value="Restriction endonuclease-like"/>
    <property type="match status" value="1"/>
</dbReference>
<dbReference type="InterPro" id="IPR011604">
    <property type="entry name" value="PDDEXK-like_dom_sf"/>
</dbReference>
<dbReference type="KEGG" id="lant:TUM19329_08740"/>
<evidence type="ECO:0000313" key="2">
    <source>
        <dbReference type="EMBL" id="BCA94513.1"/>
    </source>
</evidence>
<dbReference type="InterPro" id="IPR011335">
    <property type="entry name" value="Restrct_endonuc-II-like"/>
</dbReference>
<keyword evidence="2" id="KW-0378">Hydrolase</keyword>
<dbReference type="Gene3D" id="3.90.320.10">
    <property type="match status" value="1"/>
</dbReference>
<dbReference type="AlphaFoldDB" id="A0A6F8T2T1"/>
<protein>
    <submittedName>
        <fullName evidence="2">Endonuclease</fullName>
    </submittedName>
</protein>
<dbReference type="SUPFAM" id="SSF52540">
    <property type="entry name" value="P-loop containing nucleoside triphosphate hydrolases"/>
    <property type="match status" value="1"/>
</dbReference>
<dbReference type="InterPro" id="IPR027417">
    <property type="entry name" value="P-loop_NTPase"/>
</dbReference>
<dbReference type="InterPro" id="IPR019925">
    <property type="entry name" value="DNA_repair_protein_predicted"/>
</dbReference>
<evidence type="ECO:0000313" key="3">
    <source>
        <dbReference type="Proteomes" id="UP000502894"/>
    </source>
</evidence>
<gene>
    <name evidence="2" type="ORF">TUM19329_08740</name>
</gene>
<organism evidence="2 3">
    <name type="scientific">Legionella antarctica</name>
    <dbReference type="NCBI Taxonomy" id="2708020"/>
    <lineage>
        <taxon>Bacteria</taxon>
        <taxon>Pseudomonadati</taxon>
        <taxon>Pseudomonadota</taxon>
        <taxon>Gammaproteobacteria</taxon>
        <taxon>Legionellales</taxon>
        <taxon>Legionellaceae</taxon>
        <taxon>Legionella</taxon>
    </lineage>
</organism>
<dbReference type="NCBIfam" id="TIGR03623">
    <property type="entry name" value="probable DNA repair protein"/>
    <property type="match status" value="1"/>
</dbReference>
<dbReference type="GO" id="GO:0004519">
    <property type="term" value="F:endonuclease activity"/>
    <property type="evidence" value="ECO:0007669"/>
    <property type="project" value="UniProtKB-KW"/>
</dbReference>
<reference evidence="2" key="1">
    <citation type="journal article" date="2020" name="Microbiol. Resour. Announc.">
        <title>Complete Genome Sequence of Novel Psychrotolerant Legionella Strain TUM19329, Isolated from Antarctic Lake Sediment.</title>
        <authorList>
            <person name="Shimada S."/>
            <person name="Nakai R."/>
            <person name="Aoki K."/>
            <person name="Shimoeda N."/>
            <person name="Ohno G."/>
            <person name="Miyazaki Y."/>
            <person name="Kudoh S."/>
            <person name="Imura S."/>
            <person name="Watanabe K."/>
            <person name="Ishii Y."/>
            <person name="Tateda K."/>
        </authorList>
    </citation>
    <scope>NUCLEOTIDE SEQUENCE [LARGE SCALE GENOMIC DNA]</scope>
    <source>
        <strain evidence="2">TUM19329</strain>
    </source>
</reference>
<accession>A0A6F8T2T1</accession>
<proteinExistence type="predicted"/>
<dbReference type="InterPro" id="IPR038726">
    <property type="entry name" value="PDDEXK_AddAB-type"/>
</dbReference>
<keyword evidence="2" id="KW-0255">Endonuclease</keyword>
<name>A0A6F8T2T1_9GAMM</name>
<dbReference type="RefSeq" id="WP_173236392.1">
    <property type="nucleotide sequence ID" value="NZ_AP022839.1"/>
</dbReference>
<evidence type="ECO:0000259" key="1">
    <source>
        <dbReference type="Pfam" id="PF12705"/>
    </source>
</evidence>
<dbReference type="Pfam" id="PF12705">
    <property type="entry name" value="PDDEXK_1"/>
    <property type="match status" value="1"/>
</dbReference>
<dbReference type="EMBL" id="AP022839">
    <property type="protein sequence ID" value="BCA94513.1"/>
    <property type="molecule type" value="Genomic_DNA"/>
</dbReference>
<dbReference type="Proteomes" id="UP000502894">
    <property type="component" value="Chromosome"/>
</dbReference>
<keyword evidence="3" id="KW-1185">Reference proteome</keyword>
<keyword evidence="2" id="KW-0540">Nuclease</keyword>
<feature type="domain" description="PD-(D/E)XK endonuclease-like" evidence="1">
    <location>
        <begin position="581"/>
        <end position="838"/>
    </location>
</feature>
<sequence>MHDLDSKNKLLDLLVQGANVITPNNRLSAALLEYFFSYCNHKTVDKPTCVPYNTLIINTYQRLKFLSPERTYPVLLNEAQCRHLWHTIIKSEAHITFSEGLLNAVMQAWEYSLQWQINPENQAFQYTPQTQTFQRWWQIFDNQLKNLDAITERQLVPHLINADHPLFFQPVIWACFDEFNPQQSSLQHYFNNQGLTQYRYDLKEQSNIPKLLAAKDSKEEYQQLMSWLNLKIDKGEQRIGVVVPNLEQESRSLHRILQHHFDSTLFNISLGQALSEYPLVAHALTWINLDCTSLNHHQASLLLQSPYIGSAKEEFIARSHYLQDSTLLNQKLSLDALITDLNTPVPKLATLLQRIIPYPDKASPQEWIQLFQERLNSIGFPGDYGLDSENHQCFTRFSVIFDEFRQLSFISPTLTTKEAIDAFSHLTDNTIFQAQKKNAPIQISGLLEASGCEFNSLWVMGLTDQCLPQKTRLSAFIPPQMQRDLFMPHSVPARELQFARQTLQRLQRGSSETVFSYSRLQGDNPNLPCSLITHFPNFETLPPIFEPVVQSFLIRREESYNAPLRSEERVSGGTALLANQAKCPFKAFAEHRLKARPSISASDGLNNLEKGQIIHKVMELLWQTLQSQEQLVNMSSKALDHLVDKTIHTALSPLKQLQRDSFSNLVEEVEYTRLKRLVLASLEWEKKRPPFTIAAIEHSYSINLAGVDFKVRVDRLDQVADKKWVIDYKSGFTSNKPWNEDRPKEPQLLLYALLDKDINTLLLMQLKTGNITCSGLSEEKLELSGVSSLKKDETWKNYRNNWQQQLTLLANEFQQGHIVPQPVNSIVCQQCDFQNLCRFQINQ</sequence>